<accession>A0A6C0HBV8</accession>
<dbReference type="SUPFAM" id="SSF53098">
    <property type="entry name" value="Ribonuclease H-like"/>
    <property type="match status" value="1"/>
</dbReference>
<dbReference type="InterPro" id="IPR036397">
    <property type="entry name" value="RNaseH_sf"/>
</dbReference>
<proteinExistence type="predicted"/>
<protein>
    <submittedName>
        <fullName evidence="1">Uncharacterized protein</fullName>
    </submittedName>
</protein>
<dbReference type="InterPro" id="IPR012337">
    <property type="entry name" value="RNaseH-like_sf"/>
</dbReference>
<name>A0A6C0HBV8_9ZZZZ</name>
<sequence length="309" mass="35216">MAYCIFDISGGIPITIHDWNVLNLLDDAPTAQLCTSFTEIKKKKIIEKTDKKCSKKAKFEKDGQCFCEKHASTSRFLLPNKEFSPSSLKKMKLEELQEISKKYGVFLEKPIGTIQFTPPENIILPSTKKGMLEKMLPFFEKNVLQPLKPLKKKTANDTDLVCIGKNMKKMLDEIPGIMDVTHVLIENQISTIASRMKTIQGMCAQYFIMKCSPNIIIEFISSANKLKDFNEKTIADVDDNQKAIYKQHKKDGIVFCKKIVEANEGFRGWAHSLETSKKDDLADSFLQGVWYLKNRNIITYAENLKINSV</sequence>
<dbReference type="EMBL" id="MN739925">
    <property type="protein sequence ID" value="QHT77989.1"/>
    <property type="molecule type" value="Genomic_DNA"/>
</dbReference>
<dbReference type="Gene3D" id="3.30.420.10">
    <property type="entry name" value="Ribonuclease H-like superfamily/Ribonuclease H"/>
    <property type="match status" value="1"/>
</dbReference>
<evidence type="ECO:0000313" key="1">
    <source>
        <dbReference type="EMBL" id="QHT77989.1"/>
    </source>
</evidence>
<reference evidence="1" key="1">
    <citation type="journal article" date="2020" name="Nature">
        <title>Giant virus diversity and host interactions through global metagenomics.</title>
        <authorList>
            <person name="Schulz F."/>
            <person name="Roux S."/>
            <person name="Paez-Espino D."/>
            <person name="Jungbluth S."/>
            <person name="Walsh D.A."/>
            <person name="Denef V.J."/>
            <person name="McMahon K.D."/>
            <person name="Konstantinidis K.T."/>
            <person name="Eloe-Fadrosh E.A."/>
            <person name="Kyrpides N.C."/>
            <person name="Woyke T."/>
        </authorList>
    </citation>
    <scope>NUCLEOTIDE SEQUENCE</scope>
    <source>
        <strain evidence="1">GVMAG-M-3300023179-90</strain>
    </source>
</reference>
<dbReference type="GO" id="GO:0003676">
    <property type="term" value="F:nucleic acid binding"/>
    <property type="evidence" value="ECO:0007669"/>
    <property type="project" value="InterPro"/>
</dbReference>
<organism evidence="1">
    <name type="scientific">viral metagenome</name>
    <dbReference type="NCBI Taxonomy" id="1070528"/>
    <lineage>
        <taxon>unclassified sequences</taxon>
        <taxon>metagenomes</taxon>
        <taxon>organismal metagenomes</taxon>
    </lineage>
</organism>
<dbReference type="AlphaFoldDB" id="A0A6C0HBV8"/>